<feature type="chain" id="PRO_5046863417" evidence="2">
    <location>
        <begin position="35"/>
        <end position="389"/>
    </location>
</feature>
<dbReference type="InterPro" id="IPR001919">
    <property type="entry name" value="CBD2"/>
</dbReference>
<gene>
    <name evidence="4" type="ORF">QWI33_00905</name>
</gene>
<evidence type="ECO:0000256" key="1">
    <source>
        <dbReference type="SAM" id="MobiDB-lite"/>
    </source>
</evidence>
<keyword evidence="2" id="KW-0732">Signal</keyword>
<dbReference type="Pfam" id="PF00553">
    <property type="entry name" value="CBM_2"/>
    <property type="match status" value="1"/>
</dbReference>
<feature type="region of interest" description="Disordered" evidence="1">
    <location>
        <begin position="140"/>
        <end position="165"/>
    </location>
</feature>
<protein>
    <submittedName>
        <fullName evidence="4">Cellulose binding domain-containing protein</fullName>
    </submittedName>
</protein>
<dbReference type="EMBL" id="JAUEMJ010000001">
    <property type="protein sequence ID" value="MDN3238271.1"/>
    <property type="molecule type" value="Genomic_DNA"/>
</dbReference>
<feature type="signal peptide" evidence="2">
    <location>
        <begin position="1"/>
        <end position="34"/>
    </location>
</feature>
<dbReference type="SUPFAM" id="SSF49384">
    <property type="entry name" value="Carbohydrate-binding domain"/>
    <property type="match status" value="1"/>
</dbReference>
<feature type="domain" description="CBM2" evidence="3">
    <location>
        <begin position="30"/>
        <end position="139"/>
    </location>
</feature>
<evidence type="ECO:0000313" key="5">
    <source>
        <dbReference type="Proteomes" id="UP001171902"/>
    </source>
</evidence>
<reference evidence="4" key="1">
    <citation type="submission" date="2023-06" db="EMBL/GenBank/DDBJ databases">
        <title>Gycomyces niveus sp.nov., a novel actinomycete isolated from soil in Shouguang.</title>
        <authorList>
            <person name="Yang X."/>
            <person name="Zhao J."/>
        </authorList>
    </citation>
    <scope>NUCLEOTIDE SEQUENCE</scope>
    <source>
        <strain evidence="4">NEAU C2</strain>
    </source>
</reference>
<dbReference type="InterPro" id="IPR012291">
    <property type="entry name" value="CBM2_carb-bd_dom_sf"/>
</dbReference>
<dbReference type="Proteomes" id="UP001171902">
    <property type="component" value="Unassembled WGS sequence"/>
</dbReference>
<accession>A0ABT7YI04</accession>
<dbReference type="Gene3D" id="2.60.40.290">
    <property type="match status" value="1"/>
</dbReference>
<organism evidence="4 5">
    <name type="scientific">Glycomyces tritici</name>
    <dbReference type="NCBI Taxonomy" id="2665176"/>
    <lineage>
        <taxon>Bacteria</taxon>
        <taxon>Bacillati</taxon>
        <taxon>Actinomycetota</taxon>
        <taxon>Actinomycetes</taxon>
        <taxon>Glycomycetales</taxon>
        <taxon>Glycomycetaceae</taxon>
        <taxon>Glycomyces</taxon>
    </lineage>
</organism>
<evidence type="ECO:0000256" key="2">
    <source>
        <dbReference type="SAM" id="SignalP"/>
    </source>
</evidence>
<dbReference type="SMART" id="SM00637">
    <property type="entry name" value="CBD_II"/>
    <property type="match status" value="1"/>
</dbReference>
<dbReference type="InterPro" id="IPR008965">
    <property type="entry name" value="CBM2/CBM3_carb-bd_dom_sf"/>
</dbReference>
<evidence type="ECO:0000313" key="4">
    <source>
        <dbReference type="EMBL" id="MDN3238271.1"/>
    </source>
</evidence>
<sequence>MPVMRTRRLIAVAAACGALAAGTAAVVAASPAHADACERIDYTVVSSWNGGHQAAVALTAGSEPVSDWTIAFDLAGGAAVQSAWNVGWTQSGTRFTGSDVGWNASVAAGQTRELFGLVVSGAPVQPPSFTLNGVECGAVVEPTDTPTDTPTETPSEDPTTDPPGPVDCPDGAVCDDFENQAGTVPGGAWTVGASDCTGTGKAAVDRSVANSGGTSIRIEGGATYCNHVFIGRDLPADAEWFRVYMRHTTAQPQNHTTMIAMQDRHDADTDLRLGGQNGALQWNRESDDATLPAQSPAGVALSQPLPVAEWTCVEFQISGGRLATWVDGDAVEGLNVDGVPTHDVDAQWLAKPNWNPDLADLRLGWESYGNDADTLWYDDVAFGPERIGC</sequence>
<dbReference type="PROSITE" id="PS51173">
    <property type="entry name" value="CBM2"/>
    <property type="match status" value="1"/>
</dbReference>
<keyword evidence="5" id="KW-1185">Reference proteome</keyword>
<evidence type="ECO:0000259" key="3">
    <source>
        <dbReference type="PROSITE" id="PS51173"/>
    </source>
</evidence>
<name>A0ABT7YI04_9ACTN</name>
<comment type="caution">
    <text evidence="4">The sequence shown here is derived from an EMBL/GenBank/DDBJ whole genome shotgun (WGS) entry which is preliminary data.</text>
</comment>
<proteinExistence type="predicted"/>
<dbReference type="InterPro" id="IPR048955">
    <property type="entry name" value="Cip1-like_core"/>
</dbReference>
<dbReference type="Pfam" id="PF21340">
    <property type="entry name" value="Polysacc_lyase-like"/>
    <property type="match status" value="1"/>
</dbReference>
<dbReference type="RefSeq" id="WP_289953959.1">
    <property type="nucleotide sequence ID" value="NZ_JAUEMJ010000001.1"/>
</dbReference>
<dbReference type="Gene3D" id="2.60.120.200">
    <property type="match status" value="1"/>
</dbReference>
<feature type="compositionally biased region" description="Low complexity" evidence="1">
    <location>
        <begin position="141"/>
        <end position="153"/>
    </location>
</feature>